<evidence type="ECO:0000313" key="2">
    <source>
        <dbReference type="Proteomes" id="UP001197974"/>
    </source>
</evidence>
<organism evidence="1 2">
    <name type="scientific">Bacillus carboniphilus</name>
    <dbReference type="NCBI Taxonomy" id="86663"/>
    <lineage>
        <taxon>Bacteria</taxon>
        <taxon>Bacillati</taxon>
        <taxon>Bacillota</taxon>
        <taxon>Bacilli</taxon>
        <taxon>Bacillales</taxon>
        <taxon>Bacillaceae</taxon>
        <taxon>Bacillus</taxon>
    </lineage>
</organism>
<gene>
    <name evidence="1" type="ORF">LC087_07340</name>
</gene>
<name>A0ABY9JZK1_9BACI</name>
<evidence type="ECO:0000313" key="1">
    <source>
        <dbReference type="EMBL" id="WLR43918.1"/>
    </source>
</evidence>
<reference evidence="1 2" key="1">
    <citation type="submission" date="2023-06" db="EMBL/GenBank/DDBJ databases">
        <title>Five Gram-positive bacteria isolated from mangrove sediments in Shenzhen, Guangdong, China.</title>
        <authorList>
            <person name="Yu S."/>
            <person name="Zheng W."/>
            <person name="Huang Y."/>
        </authorList>
    </citation>
    <scope>NUCLEOTIDE SEQUENCE [LARGE SCALE GENOMIC DNA]</scope>
    <source>
        <strain evidence="1 2">SaN35-3</strain>
    </source>
</reference>
<dbReference type="EMBL" id="CP129013">
    <property type="protein sequence ID" value="WLR43918.1"/>
    <property type="molecule type" value="Genomic_DNA"/>
</dbReference>
<dbReference type="Proteomes" id="UP001197974">
    <property type="component" value="Chromosome"/>
</dbReference>
<accession>A0ABY9JZK1</accession>
<keyword evidence="2" id="KW-1185">Reference proteome</keyword>
<proteinExistence type="predicted"/>
<dbReference type="RefSeq" id="WP_226539965.1">
    <property type="nucleotide sequence ID" value="NZ_CP129013.1"/>
</dbReference>
<sequence>MENTLNLILKEIKNLKDTTNIRFDQIDIELCSLTETSQRIENKADELQKKY</sequence>
<protein>
    <submittedName>
        <fullName evidence="1">Uncharacterized protein</fullName>
    </submittedName>
</protein>